<dbReference type="InterPro" id="IPR013545">
    <property type="entry name" value="T2SS_protein-GspG_C"/>
</dbReference>
<evidence type="ECO:0000256" key="2">
    <source>
        <dbReference type="ARBA" id="ARBA00022481"/>
    </source>
</evidence>
<keyword evidence="3 7" id="KW-0812">Transmembrane</keyword>
<keyword evidence="4 7" id="KW-1133">Transmembrane helix</keyword>
<evidence type="ECO:0000256" key="5">
    <source>
        <dbReference type="ARBA" id="ARBA00023136"/>
    </source>
</evidence>
<accession>A6FZI4</accession>
<evidence type="ECO:0000256" key="4">
    <source>
        <dbReference type="ARBA" id="ARBA00022989"/>
    </source>
</evidence>
<dbReference type="GO" id="GO:0015628">
    <property type="term" value="P:protein secretion by the type II secretion system"/>
    <property type="evidence" value="ECO:0007669"/>
    <property type="project" value="InterPro"/>
</dbReference>
<dbReference type="EMBL" id="ABCS01000006">
    <property type="protein sequence ID" value="EDM81068.1"/>
    <property type="molecule type" value="Genomic_DNA"/>
</dbReference>
<evidence type="ECO:0000256" key="7">
    <source>
        <dbReference type="SAM" id="Phobius"/>
    </source>
</evidence>
<feature type="domain" description="Type II secretion system protein GspG C-terminal" evidence="8">
    <location>
        <begin position="47"/>
        <end position="134"/>
    </location>
</feature>
<dbReference type="STRING" id="391625.PPSIR1_25851"/>
<evidence type="ECO:0000256" key="6">
    <source>
        <dbReference type="SAM" id="MobiDB-lite"/>
    </source>
</evidence>
<dbReference type="GO" id="GO:0016020">
    <property type="term" value="C:membrane"/>
    <property type="evidence" value="ECO:0007669"/>
    <property type="project" value="UniProtKB-SubCell"/>
</dbReference>
<dbReference type="RefSeq" id="WP_006969883.1">
    <property type="nucleotide sequence ID" value="NZ_ABCS01000006.1"/>
</dbReference>
<dbReference type="InterPro" id="IPR012902">
    <property type="entry name" value="N_methyl_site"/>
</dbReference>
<proteinExistence type="predicted"/>
<dbReference type="InterPro" id="IPR000983">
    <property type="entry name" value="Bac_GSPG_pilin"/>
</dbReference>
<dbReference type="AlphaFoldDB" id="A6FZI4"/>
<name>A6FZI4_9BACT</name>
<gene>
    <name evidence="9" type="ORF">PPSIR1_25851</name>
</gene>
<feature type="region of interest" description="Disordered" evidence="6">
    <location>
        <begin position="120"/>
        <end position="141"/>
    </location>
</feature>
<evidence type="ECO:0000313" key="9">
    <source>
        <dbReference type="EMBL" id="EDM81068.1"/>
    </source>
</evidence>
<dbReference type="eggNOG" id="COG2165">
    <property type="taxonomic scope" value="Bacteria"/>
</dbReference>
<dbReference type="Gene3D" id="3.30.700.10">
    <property type="entry name" value="Glycoprotein, Type 4 Pilin"/>
    <property type="match status" value="1"/>
</dbReference>
<dbReference type="PANTHER" id="PTHR30093">
    <property type="entry name" value="GENERAL SECRETION PATHWAY PROTEIN G"/>
    <property type="match status" value="1"/>
</dbReference>
<dbReference type="PRINTS" id="PR00813">
    <property type="entry name" value="BCTERIALGSPG"/>
</dbReference>
<dbReference type="Pfam" id="PF07963">
    <property type="entry name" value="N_methyl"/>
    <property type="match status" value="1"/>
</dbReference>
<feature type="transmembrane region" description="Helical" evidence="7">
    <location>
        <begin position="21"/>
        <end position="45"/>
    </location>
</feature>
<organism evidence="9 10">
    <name type="scientific">Plesiocystis pacifica SIR-1</name>
    <dbReference type="NCBI Taxonomy" id="391625"/>
    <lineage>
        <taxon>Bacteria</taxon>
        <taxon>Pseudomonadati</taxon>
        <taxon>Myxococcota</taxon>
        <taxon>Polyangia</taxon>
        <taxon>Nannocystales</taxon>
        <taxon>Nannocystaceae</taxon>
        <taxon>Plesiocystis</taxon>
    </lineage>
</organism>
<evidence type="ECO:0000256" key="3">
    <source>
        <dbReference type="ARBA" id="ARBA00022692"/>
    </source>
</evidence>
<dbReference type="SUPFAM" id="SSF54523">
    <property type="entry name" value="Pili subunits"/>
    <property type="match status" value="1"/>
</dbReference>
<dbReference type="GO" id="GO:0015627">
    <property type="term" value="C:type II protein secretion system complex"/>
    <property type="evidence" value="ECO:0007669"/>
    <property type="project" value="InterPro"/>
</dbReference>
<sequence>MSTEQMQKKLTRGAAARGTRGMTLIEILVVLAIIGLIMGGVAVVASNALGDAKVKTAQKDISNLETSVEMYQIQKNKCPKSVQDLKAAGIIKKVTKDPWGGEYTIKCPGEHGSVDIFSAGEDQQEGNEDDVVSWETEQAEE</sequence>
<keyword evidence="2" id="KW-0488">Methylation</keyword>
<evidence type="ECO:0000256" key="1">
    <source>
        <dbReference type="ARBA" id="ARBA00004167"/>
    </source>
</evidence>
<comment type="caution">
    <text evidence="9">The sequence shown here is derived from an EMBL/GenBank/DDBJ whole genome shotgun (WGS) entry which is preliminary data.</text>
</comment>
<keyword evidence="10" id="KW-1185">Reference proteome</keyword>
<protein>
    <submittedName>
        <fullName evidence="9">General secretion pathway protein G</fullName>
    </submittedName>
</protein>
<dbReference type="OrthoDB" id="9795612at2"/>
<dbReference type="InterPro" id="IPR045584">
    <property type="entry name" value="Pilin-like"/>
</dbReference>
<evidence type="ECO:0000259" key="8">
    <source>
        <dbReference type="Pfam" id="PF08334"/>
    </source>
</evidence>
<feature type="compositionally biased region" description="Acidic residues" evidence="6">
    <location>
        <begin position="122"/>
        <end position="141"/>
    </location>
</feature>
<keyword evidence="5 7" id="KW-0472">Membrane</keyword>
<dbReference type="PROSITE" id="PS00409">
    <property type="entry name" value="PROKAR_NTER_METHYL"/>
    <property type="match status" value="1"/>
</dbReference>
<evidence type="ECO:0000313" key="10">
    <source>
        <dbReference type="Proteomes" id="UP000005801"/>
    </source>
</evidence>
<dbReference type="Pfam" id="PF08334">
    <property type="entry name" value="T2SSG"/>
    <property type="match status" value="1"/>
</dbReference>
<comment type="subcellular location">
    <subcellularLocation>
        <location evidence="1">Membrane</location>
        <topology evidence="1">Single-pass membrane protein</topology>
    </subcellularLocation>
</comment>
<dbReference type="Proteomes" id="UP000005801">
    <property type="component" value="Unassembled WGS sequence"/>
</dbReference>
<reference evidence="9 10" key="1">
    <citation type="submission" date="2007-06" db="EMBL/GenBank/DDBJ databases">
        <authorList>
            <person name="Shimkets L."/>
            <person name="Ferriera S."/>
            <person name="Johnson J."/>
            <person name="Kravitz S."/>
            <person name="Beeson K."/>
            <person name="Sutton G."/>
            <person name="Rogers Y.-H."/>
            <person name="Friedman R."/>
            <person name="Frazier M."/>
            <person name="Venter J.C."/>
        </authorList>
    </citation>
    <scope>NUCLEOTIDE SEQUENCE [LARGE SCALE GENOMIC DNA]</scope>
    <source>
        <strain evidence="9 10">SIR-1</strain>
    </source>
</reference>
<dbReference type="PANTHER" id="PTHR30093:SF44">
    <property type="entry name" value="TYPE II SECRETION SYSTEM CORE PROTEIN G"/>
    <property type="match status" value="1"/>
</dbReference>
<dbReference type="NCBIfam" id="TIGR02532">
    <property type="entry name" value="IV_pilin_GFxxxE"/>
    <property type="match status" value="1"/>
</dbReference>